<accession>A0AAP0HHW7</accession>
<sequence length="57" mass="6483">MTRPNNTSFRPCQVTGNLRIRVRSRGSFTWITIISDKTESSRSKGPCLGDFFVSSWT</sequence>
<evidence type="ECO:0000313" key="2">
    <source>
        <dbReference type="Proteomes" id="UP001420932"/>
    </source>
</evidence>
<keyword evidence="2" id="KW-1185">Reference proteome</keyword>
<reference evidence="1 2" key="1">
    <citation type="submission" date="2024-01" db="EMBL/GenBank/DDBJ databases">
        <title>Genome assemblies of Stephania.</title>
        <authorList>
            <person name="Yang L."/>
        </authorList>
    </citation>
    <scope>NUCLEOTIDE SEQUENCE [LARGE SCALE GENOMIC DNA]</scope>
    <source>
        <strain evidence="1">YNDBR</strain>
        <tissue evidence="1">Leaf</tissue>
    </source>
</reference>
<proteinExistence type="predicted"/>
<evidence type="ECO:0000313" key="1">
    <source>
        <dbReference type="EMBL" id="KAK9087704.1"/>
    </source>
</evidence>
<name>A0AAP0HHW7_9MAGN</name>
<organism evidence="1 2">
    <name type="scientific">Stephania yunnanensis</name>
    <dbReference type="NCBI Taxonomy" id="152371"/>
    <lineage>
        <taxon>Eukaryota</taxon>
        <taxon>Viridiplantae</taxon>
        <taxon>Streptophyta</taxon>
        <taxon>Embryophyta</taxon>
        <taxon>Tracheophyta</taxon>
        <taxon>Spermatophyta</taxon>
        <taxon>Magnoliopsida</taxon>
        <taxon>Ranunculales</taxon>
        <taxon>Menispermaceae</taxon>
        <taxon>Menispermoideae</taxon>
        <taxon>Cissampelideae</taxon>
        <taxon>Stephania</taxon>
    </lineage>
</organism>
<comment type="caution">
    <text evidence="1">The sequence shown here is derived from an EMBL/GenBank/DDBJ whole genome shotgun (WGS) entry which is preliminary data.</text>
</comment>
<dbReference type="AlphaFoldDB" id="A0AAP0HHW7"/>
<dbReference type="EMBL" id="JBBNAF010000013">
    <property type="protein sequence ID" value="KAK9087704.1"/>
    <property type="molecule type" value="Genomic_DNA"/>
</dbReference>
<protein>
    <submittedName>
        <fullName evidence="1">Uncharacterized protein</fullName>
    </submittedName>
</protein>
<gene>
    <name evidence="1" type="ORF">Syun_030098</name>
</gene>
<dbReference type="Proteomes" id="UP001420932">
    <property type="component" value="Unassembled WGS sequence"/>
</dbReference>